<dbReference type="OrthoDB" id="3330133at2"/>
<dbReference type="RefSeq" id="WP_098468939.1">
    <property type="nucleotide sequence ID" value="NZ_PDJD01000001.1"/>
</dbReference>
<reference evidence="1 2" key="1">
    <citation type="submission" date="2017-10" db="EMBL/GenBank/DDBJ databases">
        <title>Sequencing the genomes of 1000 actinobacteria strains.</title>
        <authorList>
            <person name="Klenk H.-P."/>
        </authorList>
    </citation>
    <scope>NUCLEOTIDE SEQUENCE [LARGE SCALE GENOMIC DNA]</scope>
    <source>
        <strain evidence="1 2">DSM 21801</strain>
    </source>
</reference>
<dbReference type="Proteomes" id="UP000224915">
    <property type="component" value="Unassembled WGS sequence"/>
</dbReference>
<keyword evidence="2" id="KW-1185">Reference proteome</keyword>
<gene>
    <name evidence="1" type="ORF">ATL40_1455</name>
</gene>
<evidence type="ECO:0000313" key="1">
    <source>
        <dbReference type="EMBL" id="PFG19879.1"/>
    </source>
</evidence>
<protein>
    <submittedName>
        <fullName evidence="1">Uncharacterized protein</fullName>
    </submittedName>
</protein>
<accession>A0A2A9D1Z7</accession>
<dbReference type="EMBL" id="PDJD01000001">
    <property type="protein sequence ID" value="PFG19879.1"/>
    <property type="molecule type" value="Genomic_DNA"/>
</dbReference>
<organism evidence="1 2">
    <name type="scientific">Serinibacter salmoneus</name>
    <dbReference type="NCBI Taxonomy" id="556530"/>
    <lineage>
        <taxon>Bacteria</taxon>
        <taxon>Bacillati</taxon>
        <taxon>Actinomycetota</taxon>
        <taxon>Actinomycetes</taxon>
        <taxon>Micrococcales</taxon>
        <taxon>Beutenbergiaceae</taxon>
        <taxon>Serinibacter</taxon>
    </lineage>
</organism>
<evidence type="ECO:0000313" key="2">
    <source>
        <dbReference type="Proteomes" id="UP000224915"/>
    </source>
</evidence>
<proteinExistence type="predicted"/>
<name>A0A2A9D1Z7_9MICO</name>
<dbReference type="AlphaFoldDB" id="A0A2A9D1Z7"/>
<sequence length="373" mass="40114">MSRSVGVALPGVSNPLWAAAGDPLSSSRITRFWVETLTPDELSYGILDGVTGGSVEFSASARVKASGSITLHSSEVPAQPWLTMRLRPWMSVTAGGQEFTWPLGVYLPSASTQQWTETGLTLPVELIDKVAVLDDDKLESTLALAAGSVVTDEVRALISGAGEYPGSVTDSDATLRSAQVWEAGTPRLTVINDLLATINYRSLFCDGYGSFRVEPYQRPAARPLRYDLLDDASSIYSPEFTIDEDMSSIPNRVVAIASTAESEPMVAVAENLDYSSPYSIGSRGRVIAPAPAQVEATDQAALDGIARRRLIEASTPTQTVAVSILPVPLELLDAVRLRNQAAAHDERHSVQSIRVEFDPLALMTVQLQRVVDL</sequence>
<comment type="caution">
    <text evidence="1">The sequence shown here is derived from an EMBL/GenBank/DDBJ whole genome shotgun (WGS) entry which is preliminary data.</text>
</comment>